<keyword evidence="3" id="KW-1185">Reference proteome</keyword>
<protein>
    <submittedName>
        <fullName evidence="2">Uncharacterized protein</fullName>
    </submittedName>
</protein>
<accession>A0A4C1XFL7</accession>
<evidence type="ECO:0000313" key="3">
    <source>
        <dbReference type="Proteomes" id="UP000299102"/>
    </source>
</evidence>
<organism evidence="2 3">
    <name type="scientific">Eumeta variegata</name>
    <name type="common">Bagworm moth</name>
    <name type="synonym">Eumeta japonica</name>
    <dbReference type="NCBI Taxonomy" id="151549"/>
    <lineage>
        <taxon>Eukaryota</taxon>
        <taxon>Metazoa</taxon>
        <taxon>Ecdysozoa</taxon>
        <taxon>Arthropoda</taxon>
        <taxon>Hexapoda</taxon>
        <taxon>Insecta</taxon>
        <taxon>Pterygota</taxon>
        <taxon>Neoptera</taxon>
        <taxon>Endopterygota</taxon>
        <taxon>Lepidoptera</taxon>
        <taxon>Glossata</taxon>
        <taxon>Ditrysia</taxon>
        <taxon>Tineoidea</taxon>
        <taxon>Psychidae</taxon>
        <taxon>Oiketicinae</taxon>
        <taxon>Eumeta</taxon>
    </lineage>
</organism>
<gene>
    <name evidence="2" type="ORF">EVAR_89755_1</name>
</gene>
<feature type="compositionally biased region" description="Basic residues" evidence="1">
    <location>
        <begin position="18"/>
        <end position="27"/>
    </location>
</feature>
<comment type="caution">
    <text evidence="2">The sequence shown here is derived from an EMBL/GenBank/DDBJ whole genome shotgun (WGS) entry which is preliminary data.</text>
</comment>
<dbReference type="Proteomes" id="UP000299102">
    <property type="component" value="Unassembled WGS sequence"/>
</dbReference>
<dbReference type="EMBL" id="BGZK01000804">
    <property type="protein sequence ID" value="GBP61089.1"/>
    <property type="molecule type" value="Genomic_DNA"/>
</dbReference>
<dbReference type="AlphaFoldDB" id="A0A4C1XFL7"/>
<evidence type="ECO:0000256" key="1">
    <source>
        <dbReference type="SAM" id="MobiDB-lite"/>
    </source>
</evidence>
<name>A0A4C1XFL7_EUMVA</name>
<reference evidence="2 3" key="1">
    <citation type="journal article" date="2019" name="Commun. Biol.">
        <title>The bagworm genome reveals a unique fibroin gene that provides high tensile strength.</title>
        <authorList>
            <person name="Kono N."/>
            <person name="Nakamura H."/>
            <person name="Ohtoshi R."/>
            <person name="Tomita M."/>
            <person name="Numata K."/>
            <person name="Arakawa K."/>
        </authorList>
    </citation>
    <scope>NUCLEOTIDE SEQUENCE [LARGE SCALE GENOMIC DNA]</scope>
</reference>
<sequence>MFRHTYRHIGEQQGPLKAPRRKKKKERGRPIFPYLATHEALNTERSASPPDKAIRKALPAELTRRGRFDEYVNGLEDRYNSIGI</sequence>
<evidence type="ECO:0000313" key="2">
    <source>
        <dbReference type="EMBL" id="GBP61089.1"/>
    </source>
</evidence>
<proteinExistence type="predicted"/>
<feature type="region of interest" description="Disordered" evidence="1">
    <location>
        <begin position="1"/>
        <end position="31"/>
    </location>
</feature>